<evidence type="ECO:0000313" key="3">
    <source>
        <dbReference type="Proteomes" id="UP000269721"/>
    </source>
</evidence>
<keyword evidence="3" id="KW-1185">Reference proteome</keyword>
<gene>
    <name evidence="2" type="ORF">BDK51DRAFT_50859</name>
</gene>
<organism evidence="2 3">
    <name type="scientific">Blyttiomyces helicus</name>
    <dbReference type="NCBI Taxonomy" id="388810"/>
    <lineage>
        <taxon>Eukaryota</taxon>
        <taxon>Fungi</taxon>
        <taxon>Fungi incertae sedis</taxon>
        <taxon>Chytridiomycota</taxon>
        <taxon>Chytridiomycota incertae sedis</taxon>
        <taxon>Chytridiomycetes</taxon>
        <taxon>Chytridiomycetes incertae sedis</taxon>
        <taxon>Blyttiomyces</taxon>
    </lineage>
</organism>
<sequence>MAGHLFQVLSKQLAGRHGCDLEGDEGRTRFPATTPLGSAPSAFELAGVRRDTGRHQTEGGDIDSITKRTPYGSGARRSAHALPSIKTQSLSHPTCPSDPRPRPCPRPCAGLRTCPIPAPNRVPAVLSTHTSIATPSLSFYKWFWSRTIVLLSPRPTPFSPSLARSWLTMSVNAGGVSSGFTPDPAFEEKWHPRVNKMSVSGNNSMSRTENCTMNVTIGNGVL</sequence>
<dbReference type="AlphaFoldDB" id="A0A4P9WJ20"/>
<evidence type="ECO:0000256" key="1">
    <source>
        <dbReference type="SAM" id="MobiDB-lite"/>
    </source>
</evidence>
<dbReference type="EMBL" id="KZ995479">
    <property type="protein sequence ID" value="RKO90586.1"/>
    <property type="molecule type" value="Genomic_DNA"/>
</dbReference>
<accession>A0A4P9WJ20</accession>
<proteinExistence type="predicted"/>
<dbReference type="Proteomes" id="UP000269721">
    <property type="component" value="Unassembled WGS sequence"/>
</dbReference>
<protein>
    <submittedName>
        <fullName evidence="2">Uncharacterized protein</fullName>
    </submittedName>
</protein>
<name>A0A4P9WJ20_9FUNG</name>
<feature type="region of interest" description="Disordered" evidence="1">
    <location>
        <begin position="53"/>
        <end position="102"/>
    </location>
</feature>
<evidence type="ECO:0000313" key="2">
    <source>
        <dbReference type="EMBL" id="RKO90586.1"/>
    </source>
</evidence>
<reference evidence="3" key="1">
    <citation type="journal article" date="2018" name="Nat. Microbiol.">
        <title>Leveraging single-cell genomics to expand the fungal tree of life.</title>
        <authorList>
            <person name="Ahrendt S.R."/>
            <person name="Quandt C.A."/>
            <person name="Ciobanu D."/>
            <person name="Clum A."/>
            <person name="Salamov A."/>
            <person name="Andreopoulos B."/>
            <person name="Cheng J.F."/>
            <person name="Woyke T."/>
            <person name="Pelin A."/>
            <person name="Henrissat B."/>
            <person name="Reynolds N.K."/>
            <person name="Benny G.L."/>
            <person name="Smith M.E."/>
            <person name="James T.Y."/>
            <person name="Grigoriev I.V."/>
        </authorList>
    </citation>
    <scope>NUCLEOTIDE SEQUENCE [LARGE SCALE GENOMIC DNA]</scope>
</reference>